<dbReference type="Pfam" id="PF04024">
    <property type="entry name" value="PspC"/>
    <property type="match status" value="1"/>
</dbReference>
<dbReference type="Pfam" id="PF13581">
    <property type="entry name" value="HATPase_c_2"/>
    <property type="match status" value="1"/>
</dbReference>
<sequence>MPAPWMAGVCAGLAVHLGVSVALVRIIMICMTFVGLGFGVYLWLWVTVPEDSPERSGEGTLSPGLVRLREERAAQVSRNRLIVVGVALIVGAIIGTILNATNTLDWRDMGSIITIVSGISLVWSQSRNVSSWRSLRFIGAVFGGIVLLSLGVVMVASRDNPPIILLRGGLIGAALVAGVLFALVPMWLRTTKDLSQAQAQRVRESERADIAAHLHDSVLQALTLIRASAEDPARVRAIALTEERELRAWLYTGHAQAADSLEAAVTEAVVGVESRYGVPISVVVVGDMRPGPGELALVAALAEACQNAVRHGAPPVSVYVEVRPQAVEAFIKDSGEGFDPASIAADRHGVRDSIVGRMRRTGGNATIRRLARGTEVALSVPRSDILEETAPNGRTQ</sequence>
<gene>
    <name evidence="7" type="ORF">APY09_04920</name>
</gene>
<keyword evidence="1" id="KW-0808">Transferase</keyword>
<feature type="transmembrane region" description="Helical" evidence="4">
    <location>
        <begin position="163"/>
        <end position="188"/>
    </location>
</feature>
<accession>A0A0V8RT69</accession>
<feature type="transmembrane region" description="Helical" evidence="4">
    <location>
        <begin position="135"/>
        <end position="157"/>
    </location>
</feature>
<dbReference type="AlphaFoldDB" id="A0A0V8RT69"/>
<reference evidence="7 8" key="1">
    <citation type="submission" date="2015-10" db="EMBL/GenBank/DDBJ databases">
        <title>Draft Genome of Actinomyces odontolyticus subsp. actinosynbacter strain XH001.</title>
        <authorList>
            <person name="Mclean J.S."/>
            <person name="He X."/>
        </authorList>
    </citation>
    <scope>NUCLEOTIDE SEQUENCE [LARGE SCALE GENOMIC DNA]</scope>
    <source>
        <strain evidence="7 8">XH001</strain>
    </source>
</reference>
<dbReference type="InterPro" id="IPR003594">
    <property type="entry name" value="HATPase_dom"/>
</dbReference>
<dbReference type="Gene3D" id="3.30.565.10">
    <property type="entry name" value="Histidine kinase-like ATPase, C-terminal domain"/>
    <property type="match status" value="1"/>
</dbReference>
<dbReference type="RefSeq" id="WP_060566456.1">
    <property type="nucleotide sequence ID" value="NZ_CP040006.1"/>
</dbReference>
<keyword evidence="4" id="KW-0812">Transmembrane</keyword>
<dbReference type="SUPFAM" id="SSF55874">
    <property type="entry name" value="ATPase domain of HSP90 chaperone/DNA topoisomerase II/histidine kinase"/>
    <property type="match status" value="1"/>
</dbReference>
<name>A0A0V8RT69_9ACTO</name>
<keyword evidence="2" id="KW-0418">Kinase</keyword>
<protein>
    <submittedName>
        <fullName evidence="7">PspC family transcriptional regulator</fullName>
    </submittedName>
</protein>
<dbReference type="InterPro" id="IPR036890">
    <property type="entry name" value="HATPase_C_sf"/>
</dbReference>
<dbReference type="InterPro" id="IPR007168">
    <property type="entry name" value="Phageshock_PspC_N"/>
</dbReference>
<keyword evidence="4" id="KW-1133">Transmembrane helix</keyword>
<dbReference type="GO" id="GO:0000160">
    <property type="term" value="P:phosphorelay signal transduction system"/>
    <property type="evidence" value="ECO:0007669"/>
    <property type="project" value="UniProtKB-KW"/>
</dbReference>
<proteinExistence type="predicted"/>
<evidence type="ECO:0000313" key="7">
    <source>
        <dbReference type="EMBL" id="KSW11264.1"/>
    </source>
</evidence>
<dbReference type="OrthoDB" id="3534856at2"/>
<comment type="caution">
    <text evidence="7">The sequence shown here is derived from an EMBL/GenBank/DDBJ whole genome shotgun (WGS) entry which is preliminary data.</text>
</comment>
<evidence type="ECO:0000256" key="4">
    <source>
        <dbReference type="SAM" id="Phobius"/>
    </source>
</evidence>
<feature type="domain" description="Histidine kinase/HSP90-like ATPase" evidence="6">
    <location>
        <begin position="297"/>
        <end position="348"/>
    </location>
</feature>
<evidence type="ECO:0000313" key="8">
    <source>
        <dbReference type="Proteomes" id="UP000054686"/>
    </source>
</evidence>
<feature type="transmembrane region" description="Helical" evidence="4">
    <location>
        <begin position="22"/>
        <end position="46"/>
    </location>
</feature>
<dbReference type="EMBL" id="LLVT01000002">
    <property type="protein sequence ID" value="KSW11264.1"/>
    <property type="molecule type" value="Genomic_DNA"/>
</dbReference>
<dbReference type="PANTHER" id="PTHR24421:SF61">
    <property type="entry name" value="OXYGEN SENSOR HISTIDINE KINASE NREB"/>
    <property type="match status" value="1"/>
</dbReference>
<keyword evidence="3" id="KW-0902">Two-component regulatory system</keyword>
<organism evidence="7 8">
    <name type="scientific">Schaalia odontolytica</name>
    <dbReference type="NCBI Taxonomy" id="1660"/>
    <lineage>
        <taxon>Bacteria</taxon>
        <taxon>Bacillati</taxon>
        <taxon>Actinomycetota</taxon>
        <taxon>Actinomycetes</taxon>
        <taxon>Actinomycetales</taxon>
        <taxon>Actinomycetaceae</taxon>
        <taxon>Schaalia</taxon>
    </lineage>
</organism>
<evidence type="ECO:0000259" key="5">
    <source>
        <dbReference type="Pfam" id="PF04024"/>
    </source>
</evidence>
<evidence type="ECO:0000256" key="1">
    <source>
        <dbReference type="ARBA" id="ARBA00022679"/>
    </source>
</evidence>
<dbReference type="InterPro" id="IPR050482">
    <property type="entry name" value="Sensor_HK_TwoCompSys"/>
</dbReference>
<dbReference type="PANTHER" id="PTHR24421">
    <property type="entry name" value="NITRATE/NITRITE SENSOR PROTEIN NARX-RELATED"/>
    <property type="match status" value="1"/>
</dbReference>
<evidence type="ECO:0000259" key="6">
    <source>
        <dbReference type="Pfam" id="PF13581"/>
    </source>
</evidence>
<dbReference type="GO" id="GO:0016301">
    <property type="term" value="F:kinase activity"/>
    <property type="evidence" value="ECO:0007669"/>
    <property type="project" value="UniProtKB-KW"/>
</dbReference>
<dbReference type="Proteomes" id="UP000054686">
    <property type="component" value="Unassembled WGS sequence"/>
</dbReference>
<feature type="domain" description="Phage shock protein PspC N-terminal" evidence="5">
    <location>
        <begin position="5"/>
        <end position="50"/>
    </location>
</feature>
<keyword evidence="4" id="KW-0472">Membrane</keyword>
<evidence type="ECO:0000256" key="3">
    <source>
        <dbReference type="ARBA" id="ARBA00023012"/>
    </source>
</evidence>
<evidence type="ECO:0000256" key="2">
    <source>
        <dbReference type="ARBA" id="ARBA00022777"/>
    </source>
</evidence>
<feature type="transmembrane region" description="Helical" evidence="4">
    <location>
        <begin position="81"/>
        <end position="100"/>
    </location>
</feature>